<accession>A0AAV1ZFD1</accession>
<feature type="region of interest" description="Disordered" evidence="1">
    <location>
        <begin position="860"/>
        <end position="884"/>
    </location>
</feature>
<evidence type="ECO:0000313" key="2">
    <source>
        <dbReference type="EMBL" id="CAL1270451.1"/>
    </source>
</evidence>
<gene>
    <name evidence="2" type="ORF">LARSCL_LOCUS5305</name>
</gene>
<organism evidence="2 3">
    <name type="scientific">Larinioides sclopetarius</name>
    <dbReference type="NCBI Taxonomy" id="280406"/>
    <lineage>
        <taxon>Eukaryota</taxon>
        <taxon>Metazoa</taxon>
        <taxon>Ecdysozoa</taxon>
        <taxon>Arthropoda</taxon>
        <taxon>Chelicerata</taxon>
        <taxon>Arachnida</taxon>
        <taxon>Araneae</taxon>
        <taxon>Araneomorphae</taxon>
        <taxon>Entelegynae</taxon>
        <taxon>Araneoidea</taxon>
        <taxon>Araneidae</taxon>
        <taxon>Larinioides</taxon>
    </lineage>
</organism>
<dbReference type="EMBL" id="CAXIEN010000048">
    <property type="protein sequence ID" value="CAL1270451.1"/>
    <property type="molecule type" value="Genomic_DNA"/>
</dbReference>
<feature type="region of interest" description="Disordered" evidence="1">
    <location>
        <begin position="1167"/>
        <end position="1235"/>
    </location>
</feature>
<feature type="compositionally biased region" description="Basic and acidic residues" evidence="1">
    <location>
        <begin position="1277"/>
        <end position="1301"/>
    </location>
</feature>
<proteinExistence type="predicted"/>
<feature type="compositionally biased region" description="Basic and acidic residues" evidence="1">
    <location>
        <begin position="2259"/>
        <end position="2269"/>
    </location>
</feature>
<evidence type="ECO:0000313" key="3">
    <source>
        <dbReference type="Proteomes" id="UP001497382"/>
    </source>
</evidence>
<feature type="compositionally biased region" description="Basic and acidic residues" evidence="1">
    <location>
        <begin position="1187"/>
        <end position="1212"/>
    </location>
</feature>
<feature type="compositionally biased region" description="Polar residues" evidence="1">
    <location>
        <begin position="2026"/>
        <end position="2048"/>
    </location>
</feature>
<feature type="region of interest" description="Disordered" evidence="1">
    <location>
        <begin position="1840"/>
        <end position="1867"/>
    </location>
</feature>
<feature type="compositionally biased region" description="Low complexity" evidence="1">
    <location>
        <begin position="1848"/>
        <end position="1858"/>
    </location>
</feature>
<comment type="caution">
    <text evidence="2">The sequence shown here is derived from an EMBL/GenBank/DDBJ whole genome shotgun (WGS) entry which is preliminary data.</text>
</comment>
<feature type="compositionally biased region" description="Basic and acidic residues" evidence="1">
    <location>
        <begin position="2190"/>
        <end position="2202"/>
    </location>
</feature>
<reference evidence="2 3" key="1">
    <citation type="submission" date="2024-04" db="EMBL/GenBank/DDBJ databases">
        <authorList>
            <person name="Rising A."/>
            <person name="Reimegard J."/>
            <person name="Sonavane S."/>
            <person name="Akerstrom W."/>
            <person name="Nylinder S."/>
            <person name="Hedman E."/>
            <person name="Kallberg Y."/>
        </authorList>
    </citation>
    <scope>NUCLEOTIDE SEQUENCE [LARGE SCALE GENOMIC DNA]</scope>
</reference>
<dbReference type="Proteomes" id="UP001497382">
    <property type="component" value="Unassembled WGS sequence"/>
</dbReference>
<protein>
    <submittedName>
        <fullName evidence="2">Uncharacterized protein</fullName>
    </submittedName>
</protein>
<feature type="region of interest" description="Disordered" evidence="1">
    <location>
        <begin position="1277"/>
        <end position="1362"/>
    </location>
</feature>
<feature type="compositionally biased region" description="Polar residues" evidence="1">
    <location>
        <begin position="1626"/>
        <end position="1646"/>
    </location>
</feature>
<feature type="region of interest" description="Disordered" evidence="1">
    <location>
        <begin position="2246"/>
        <end position="2269"/>
    </location>
</feature>
<evidence type="ECO:0000256" key="1">
    <source>
        <dbReference type="SAM" id="MobiDB-lite"/>
    </source>
</evidence>
<feature type="compositionally biased region" description="Polar residues" evidence="1">
    <location>
        <begin position="2142"/>
        <end position="2186"/>
    </location>
</feature>
<feature type="region of interest" description="Disordered" evidence="1">
    <location>
        <begin position="2003"/>
        <end position="2050"/>
    </location>
</feature>
<feature type="compositionally biased region" description="Polar residues" evidence="1">
    <location>
        <begin position="1226"/>
        <end position="1235"/>
    </location>
</feature>
<feature type="region of interest" description="Disordered" evidence="1">
    <location>
        <begin position="821"/>
        <end position="844"/>
    </location>
</feature>
<feature type="compositionally biased region" description="Basic residues" evidence="1">
    <location>
        <begin position="1653"/>
        <end position="1667"/>
    </location>
</feature>
<feature type="region of interest" description="Disordered" evidence="1">
    <location>
        <begin position="490"/>
        <end position="522"/>
    </location>
</feature>
<feature type="compositionally biased region" description="Basic and acidic residues" evidence="1">
    <location>
        <begin position="1309"/>
        <end position="1319"/>
    </location>
</feature>
<feature type="compositionally biased region" description="Polar residues" evidence="1">
    <location>
        <begin position="1173"/>
        <end position="1182"/>
    </location>
</feature>
<keyword evidence="3" id="KW-1185">Reference proteome</keyword>
<feature type="region of interest" description="Disordered" evidence="1">
    <location>
        <begin position="429"/>
        <end position="450"/>
    </location>
</feature>
<feature type="region of interest" description="Disordered" evidence="1">
    <location>
        <begin position="1626"/>
        <end position="1681"/>
    </location>
</feature>
<sequence length="2269" mass="252725">MERNGDVATEFNSCHSENFYLNTGLFKTGCDKMCKDDNSESLFCKMSGKMRSDNVMTSGFEAEHEISISALKNQCFEKLSRSETDFLNTDQHVLSVIQQKTEHAIDNCALPIWEKTANLCVNPLSVKPPGNFLLSENSFVNGEKVMNDTKNSFQINRSCMNSDVLHNSNSSLGPVSDSLEHTFVEELSSSSIEEISVSNPAAGDFNKMKRSNIACTESKKFSNISSEKDSDHVKVLSSPHNLSFTIPKLEMVKEIESSPKSEMPELIPTICLDDDDDNDDGETMPSMEKKSCEKVNVADSPEMPKLVPFSTDIEDIMKIKKEHLDGDEILKSASLQLVTSAKRKLFVQYETDSISSIKKSKLDTESKYCGSKNSSPETFTLEDSVSFQSGAIDSENGMSLDKESDNFQNPDFRNFFSEMNRDFKLLDENNKRSKDNEAQSPLKSSHQPEIRMRRLSLDNCLLSISVDKPVFHEASANEVGENESKFSFKHCLPSNDSDDNDSLTSKPECQDNKNSSSEGPEIEEIEGVRFFQFRSKHAMEEFNKKPPEMEMSMEMIVPTKTTDITQIKGWRNKYFAPDSQLHFSCANSESNLDECSQNAVSLPPLDEQVDNKCVDFSIQDNDVKSTSLPENKNLNDLKCLVTDSQLPSEVLASTPIKSDPDKKKSLFCSEVLTSSPIKSDVDEKGKFCPIQIERSENSEPNDPMSAFVSKKLDDFLLNSSTLNISILQKVNPNIKNIPPDAPILSIGKLRKTDNDSNVSYKTKFFYKIRDDRDEPILAIQTAKDSLAPVITLSSSDENSSDDDIPVADLYGKVNQIRFRPTRSQPNKCIKRRTSDSSTEQASQRVVLRLTKQSKGTTEGYKVSDISVEKQEPEESSSNLESEETLPDVFKKAADGSLSTIKDGIFLKESEPKLLEEFLNNLNMYGTSKDVAMLVQSNQSYFVKGPILTAEYCNEALDALASNKEFLDLKNKATPKKKLKTWQKYLPKKLSKTQQQQISYKASHQKNQSTVANFDSSEKLLNVKEKIKPTKNDEQLNINKVYQPQKPGLIKSKNFGKVSSSKDGILKLDDKTNLPNNQKTTGMKKSMKSKHLILQKKREMRHKVKLNIDAQLALIERGKRSIRLPARYLDSAVLAAGSEWVSPIFVEDEKKTRKQLLDVLDKITPSKETDIASEKNSPNVSNHTVRKKSIDSDKKQKHISKEAVASKKQKGDNIKQNTKASKHTEKQNVSIGSKNLNENASSNEILYPMPPCTCSPCSRTASYQKVEKSFVCFSEHNRNNDSVADKNNHEKESISETGRDSPEITITKVLDLDKSKRKESSQNSIDQANKKIKSLSSNDSLTAQESNQNKSSTPTHTVSNSVNVNTPLLKKSLSSSSIIMANENCHTQSSSVTKVVYQNPKHQGINSASSKSMHPNMCDSISNEFNSNQNRIVSRPGPTNKVLLLVPPVNCTQKKASIPILQNALSFQKVQKFASEGRSKPPILARKSVPENQINSSKNILVPSPLSSLSKNPFNPTSVVLKLSENALVNKSSYNNASVLSFRDNSKAVSNASRQSMPLYKAIPFPGSVVFCTTETKSSPLNSNLNSTTVNCEQRQDILSLKASEMSVNNAKVPILQSALKTDSLNSDQLEVESNNASSVSQKTLSDGTMEHHHNYHRRQSSDHRRKSPLSERKFNDSSDSDVDVDTIDQDFDAVLSLKQHYAEYDAEVFDNDCAFTFLSDLSTLLSPHKRKTITERNRRHLITNMSDKLRKTSVFFQNAKSLAEILNRASIAVRHLTMQNQSHVIAKKILQLRNAQLLKKLGYNIQAIPDSKTRSFVKKKVIQTTARAWQRDVEDRKQISSSVHFADSSSPSVETNSSNRDHSVLNGSQKDVLSELDSEIEETPQKNNQNECQVSVPSLKEVGACVKFSENEKAVKNVQFNSETEEQTHIKVKDNFMMETADITEQPLVQLRILEASPNEEEIETNLQINEKGGGGKTPKISCEEAPLTTSVCKAKRRLQFRASSDANTSDDDHLVIDLSDDNTNPEDASSSQKDLTPTASSETTIDSSPMKKFPGLIPLFAADFLDEQNKLEIAKPCLVSRTKSTDSGAAEENSVCDVNQKIVAVKTSIPGLVSIQPVEDKPPELGKQQKSPSFDVGTLEGQMNSALNSVNKVSDSSESQTVHLKNGQTPLSLPQTSISSQSHNANGDIPRHSVDNSHNDTRLPRKLNAHVADNTRLLKRSVPEEIVIDDSDDEVVEIEDLSLSRTSKSPVQHSHHNLCTEKESQINL</sequence>
<feature type="compositionally biased region" description="Polar residues" evidence="1">
    <location>
        <begin position="1333"/>
        <end position="1362"/>
    </location>
</feature>
<name>A0AAV1ZFD1_9ARAC</name>
<feature type="region of interest" description="Disordered" evidence="1">
    <location>
        <begin position="2116"/>
        <end position="2202"/>
    </location>
</feature>